<keyword evidence="2" id="KW-0732">Signal</keyword>
<dbReference type="InterPro" id="IPR013783">
    <property type="entry name" value="Ig-like_fold"/>
</dbReference>
<gene>
    <name evidence="4" type="ORF">KHB02_40250</name>
</gene>
<organism evidence="4">
    <name type="scientific">Neobacillus citreus</name>
    <dbReference type="NCBI Taxonomy" id="2833578"/>
    <lineage>
        <taxon>Bacteria</taxon>
        <taxon>Bacillati</taxon>
        <taxon>Bacillota</taxon>
        <taxon>Bacilli</taxon>
        <taxon>Bacillales</taxon>
        <taxon>Bacillaceae</taxon>
        <taxon>Neobacillus</taxon>
    </lineage>
</organism>
<evidence type="ECO:0000259" key="3">
    <source>
        <dbReference type="PROSITE" id="PS50853"/>
    </source>
</evidence>
<feature type="domain" description="Fibronectin type-III" evidence="3">
    <location>
        <begin position="503"/>
        <end position="589"/>
    </location>
</feature>
<dbReference type="Pfam" id="PF00041">
    <property type="entry name" value="fn3"/>
    <property type="match status" value="1"/>
</dbReference>
<dbReference type="PANTHER" id="PTHR13817">
    <property type="entry name" value="TITIN"/>
    <property type="match status" value="1"/>
</dbReference>
<name>A0A942YDI1_9BACI</name>
<dbReference type="EMBL" id="JAGYPE010000008">
    <property type="protein sequence ID" value="MBS4187611.1"/>
    <property type="molecule type" value="Genomic_DNA"/>
</dbReference>
<evidence type="ECO:0000256" key="1">
    <source>
        <dbReference type="ARBA" id="ARBA00022737"/>
    </source>
</evidence>
<comment type="caution">
    <text evidence="4">The sequence shown here is derived from an EMBL/GenBank/DDBJ whole genome shotgun (WGS) entry which is preliminary data.</text>
</comment>
<evidence type="ECO:0000313" key="4">
    <source>
        <dbReference type="EMBL" id="MBS4187611.1"/>
    </source>
</evidence>
<feature type="signal peptide" evidence="2">
    <location>
        <begin position="1"/>
        <end position="26"/>
    </location>
</feature>
<dbReference type="CDD" id="cd00063">
    <property type="entry name" value="FN3"/>
    <property type="match status" value="1"/>
</dbReference>
<dbReference type="InterPro" id="IPR003961">
    <property type="entry name" value="FN3_dom"/>
</dbReference>
<dbReference type="AlphaFoldDB" id="A0A942YDI1"/>
<dbReference type="PROSITE" id="PS50853">
    <property type="entry name" value="FN3"/>
    <property type="match status" value="1"/>
</dbReference>
<evidence type="ECO:0000256" key="2">
    <source>
        <dbReference type="SAM" id="SignalP"/>
    </source>
</evidence>
<reference evidence="4" key="1">
    <citation type="submission" date="2021-05" db="EMBL/GenBank/DDBJ databases">
        <title>Novel Bacillus species.</title>
        <authorList>
            <person name="Liu G."/>
        </authorList>
    </citation>
    <scope>NUCLEOTIDE SEQUENCE</scope>
    <source>
        <strain evidence="4">FJAT-50051</strain>
    </source>
</reference>
<proteinExistence type="predicted"/>
<dbReference type="SUPFAM" id="SSF49265">
    <property type="entry name" value="Fibronectin type III"/>
    <property type="match status" value="1"/>
</dbReference>
<dbReference type="NCBIfam" id="NF012200">
    <property type="entry name" value="choice_anch_D"/>
    <property type="match status" value="1"/>
</dbReference>
<dbReference type="InterPro" id="IPR050964">
    <property type="entry name" value="Striated_Muscle_Regulatory"/>
</dbReference>
<protein>
    <submittedName>
        <fullName evidence="4">Choice-of-anchor D domain-containing protein</fullName>
    </submittedName>
</protein>
<dbReference type="PANTHER" id="PTHR13817:SF166">
    <property type="entry name" value="NEURONAL IGCAM-RELATED"/>
    <property type="match status" value="1"/>
</dbReference>
<dbReference type="InterPro" id="IPR036116">
    <property type="entry name" value="FN3_sf"/>
</dbReference>
<dbReference type="Gene3D" id="2.60.40.10">
    <property type="entry name" value="Immunoglobulins"/>
    <property type="match status" value="3"/>
</dbReference>
<sequence>MQRIARSAALGAAALLLAGLMGTSGAGPAEAAAQAGGVLQILSPHYSDRGTPQFADGSNVQRYLSDTTRGIDARMTVSSTSSASFVLTPPDDKPLTTGVYRLVGQQPYGAKVPTLAINGEYIHGEFDIVDIASDPTNGTITRFDGIVPGVGEFRFGEDTAGSVVFGARNIVFAKTFIGLPKTVQVETVHNTGSTPVALGAPAVSGVNAASFSISGSTCTATLAPGAACTFKVGFAPKTPGPATAAVSMKVGTATRSVPLTGSAFLGTTGITSSGKGIVDNGKTTKVTGANTAMTVASGADGWTFNADRLDGSGSALNIRLTTPNKRPFPVGTTKTTVSGDYSLVDTVNSSSCDSDGTVTVKQFRLDPVTGLPDTVDMSWVQYCNNGEKLPQTGTLQWQARADVTAPAAPTSVAVSATTPRKVTWKASASEDAKSVVARLVQGSGTNASPQSGTPLTVTGTSAAVPSVPTGQQYTVALFAVDATGNVSKAATARFGAAPVTVMAPGRPTITSTTNGAGSVTVSFTPPASDGGLPITSYVLSTTYGSYRVSGTSSPLTLTGLPAGNNTVRVTAVNAAGSGTPSYAVAISPA</sequence>
<accession>A0A942YDI1</accession>
<feature type="chain" id="PRO_5038689948" evidence="2">
    <location>
        <begin position="27"/>
        <end position="589"/>
    </location>
</feature>
<dbReference type="SMART" id="SM00060">
    <property type="entry name" value="FN3"/>
    <property type="match status" value="2"/>
</dbReference>
<keyword evidence="1" id="KW-0677">Repeat</keyword>